<organism evidence="3 4">
    <name type="scientific">Hondaea fermentalgiana</name>
    <dbReference type="NCBI Taxonomy" id="2315210"/>
    <lineage>
        <taxon>Eukaryota</taxon>
        <taxon>Sar</taxon>
        <taxon>Stramenopiles</taxon>
        <taxon>Bigyra</taxon>
        <taxon>Labyrinthulomycetes</taxon>
        <taxon>Thraustochytrida</taxon>
        <taxon>Thraustochytriidae</taxon>
        <taxon>Hondaea</taxon>
    </lineage>
</organism>
<keyword evidence="4" id="KW-1185">Reference proteome</keyword>
<feature type="compositionally biased region" description="Basic and acidic residues" evidence="1">
    <location>
        <begin position="69"/>
        <end position="78"/>
    </location>
</feature>
<dbReference type="InterPro" id="IPR027417">
    <property type="entry name" value="P-loop_NTPase"/>
</dbReference>
<feature type="domain" description="AAA" evidence="2">
    <location>
        <begin position="116"/>
        <end position="160"/>
    </location>
</feature>
<dbReference type="InterPro" id="IPR050678">
    <property type="entry name" value="DNA_Partitioning_ATPase"/>
</dbReference>
<dbReference type="SUPFAM" id="SSF52540">
    <property type="entry name" value="P-loop containing nucleoside triphosphate hydrolases"/>
    <property type="match status" value="1"/>
</dbReference>
<sequence length="533" mass="59517">MVALRNKLDPVKPKSPKKNKMASHGGSSASTSPPGLGKRKKRKATGSSPQKKSNNKRRKETRRVNLTREAGKVNPKDRDQAKKYVKFRLDLELYLDENESKSVEEAEPFAKQNKTRILGFYNFKGGVGKTSNLINTAAQLAAQKQRVLVIDADPQCNLTNFYRPPSAADDVTDDETVDGEDSTEDQGDDGTSADDSDDEEGDVRVLDPLSLHEASQRYGIALDILNKKPEDGIKNLHELLNPAFKGDMSGLRPAVKLAAAPMPFVDEPSRIFYISGSPLISEFESSLSLTAAQPKTSCMYFGAFRKLLIDTAQLHDIDFVLVDFGPSVSTMNMVFLLSCDYILPPLFADYFSLSSMDVLLTHVIPSLLRQKEVIRGNEEKHLDAKQKMLGYAFNPSLPKILPFLVTNFAMHHNKALQIQPGRFVSAMQELVQSGSIPKTVVELFVCDKGHMVTPHCQDLQQLQHLSHDHGLAASVWDEDVLKAAMDAQKKQQQKGRFGQQNGQQRTQTYKKYAEHARKRYKHLARFIMTVCNP</sequence>
<evidence type="ECO:0000313" key="3">
    <source>
        <dbReference type="EMBL" id="GBG30230.1"/>
    </source>
</evidence>
<evidence type="ECO:0000256" key="1">
    <source>
        <dbReference type="SAM" id="MobiDB-lite"/>
    </source>
</evidence>
<feature type="region of interest" description="Disordered" evidence="1">
    <location>
        <begin position="487"/>
        <end position="509"/>
    </location>
</feature>
<dbReference type="Gene3D" id="3.40.50.300">
    <property type="entry name" value="P-loop containing nucleotide triphosphate hydrolases"/>
    <property type="match status" value="1"/>
</dbReference>
<protein>
    <submittedName>
        <fullName evidence="3">Chromosome partitioning protein ParA</fullName>
    </submittedName>
</protein>
<dbReference type="Pfam" id="PF13614">
    <property type="entry name" value="AAA_31"/>
    <property type="match status" value="1"/>
</dbReference>
<reference evidence="3 4" key="1">
    <citation type="submission" date="2017-12" db="EMBL/GenBank/DDBJ databases">
        <title>Sequencing, de novo assembly and annotation of complete genome of a new Thraustochytrid species, strain FCC1311.</title>
        <authorList>
            <person name="Sedici K."/>
            <person name="Godart F."/>
            <person name="Aiese Cigliano R."/>
            <person name="Sanseverino W."/>
            <person name="Barakat M."/>
            <person name="Ortet P."/>
            <person name="Marechal E."/>
            <person name="Cagnac O."/>
            <person name="Amato A."/>
        </authorList>
    </citation>
    <scope>NUCLEOTIDE SEQUENCE [LARGE SCALE GENOMIC DNA]</scope>
</reference>
<evidence type="ECO:0000313" key="4">
    <source>
        <dbReference type="Proteomes" id="UP000241890"/>
    </source>
</evidence>
<feature type="region of interest" description="Disordered" evidence="1">
    <location>
        <begin position="1"/>
        <end position="78"/>
    </location>
</feature>
<accession>A0A2R5GH68</accession>
<dbReference type="Proteomes" id="UP000241890">
    <property type="component" value="Unassembled WGS sequence"/>
</dbReference>
<proteinExistence type="predicted"/>
<dbReference type="PANTHER" id="PTHR13696:SF99">
    <property type="entry name" value="COBYRINIC ACID AC-DIAMIDE SYNTHASE"/>
    <property type="match status" value="1"/>
</dbReference>
<dbReference type="EMBL" id="BEYU01000073">
    <property type="protein sequence ID" value="GBG30230.1"/>
    <property type="molecule type" value="Genomic_DNA"/>
</dbReference>
<dbReference type="OrthoDB" id="10059059at2759"/>
<comment type="caution">
    <text evidence="3">The sequence shown here is derived from an EMBL/GenBank/DDBJ whole genome shotgun (WGS) entry which is preliminary data.</text>
</comment>
<feature type="compositionally biased region" description="Acidic residues" evidence="1">
    <location>
        <begin position="170"/>
        <end position="201"/>
    </location>
</feature>
<feature type="compositionally biased region" description="Basic and acidic residues" evidence="1">
    <location>
        <begin position="1"/>
        <end position="12"/>
    </location>
</feature>
<feature type="region of interest" description="Disordered" evidence="1">
    <location>
        <begin position="160"/>
        <end position="201"/>
    </location>
</feature>
<dbReference type="PANTHER" id="PTHR13696">
    <property type="entry name" value="P-LOOP CONTAINING NUCLEOSIDE TRIPHOSPHATE HYDROLASE"/>
    <property type="match status" value="1"/>
</dbReference>
<evidence type="ECO:0000259" key="2">
    <source>
        <dbReference type="Pfam" id="PF13614"/>
    </source>
</evidence>
<dbReference type="InterPro" id="IPR025669">
    <property type="entry name" value="AAA_dom"/>
</dbReference>
<name>A0A2R5GH68_9STRA</name>
<gene>
    <name evidence="3" type="ORF">FCC1311_064502</name>
</gene>
<feature type="compositionally biased region" description="Low complexity" evidence="1">
    <location>
        <begin position="494"/>
        <end position="507"/>
    </location>
</feature>
<dbReference type="CDD" id="cd02042">
    <property type="entry name" value="ParAB_family"/>
    <property type="match status" value="1"/>
</dbReference>
<dbReference type="AlphaFoldDB" id="A0A2R5GH68"/>
<dbReference type="InParanoid" id="A0A2R5GH68"/>